<feature type="active site" description="Proton donor" evidence="5">
    <location>
        <position position="288"/>
    </location>
</feature>
<evidence type="ECO:0000256" key="4">
    <source>
        <dbReference type="ARBA" id="ARBA00023295"/>
    </source>
</evidence>
<dbReference type="GO" id="GO:0005975">
    <property type="term" value="P:carbohydrate metabolic process"/>
    <property type="evidence" value="ECO:0007669"/>
    <property type="project" value="InterPro"/>
</dbReference>
<protein>
    <submittedName>
        <fullName evidence="9">Beta-xylosidase</fullName>
    </submittedName>
</protein>
<feature type="active site" description="Proton acceptor" evidence="5">
    <location>
        <position position="103"/>
    </location>
</feature>
<feature type="signal peptide" evidence="8">
    <location>
        <begin position="1"/>
        <end position="23"/>
    </location>
</feature>
<comment type="pathway">
    <text evidence="1">Glycan metabolism; L-arabinan degradation.</text>
</comment>
<evidence type="ECO:0000313" key="9">
    <source>
        <dbReference type="EMBL" id="NYD30831.1"/>
    </source>
</evidence>
<keyword evidence="3 7" id="KW-0378">Hydrolase</keyword>
<evidence type="ECO:0000313" key="10">
    <source>
        <dbReference type="Proteomes" id="UP000582231"/>
    </source>
</evidence>
<evidence type="ECO:0000256" key="7">
    <source>
        <dbReference type="RuleBase" id="RU361187"/>
    </source>
</evidence>
<comment type="caution">
    <text evidence="9">The sequence shown here is derived from an EMBL/GenBank/DDBJ whole genome shotgun (WGS) entry which is preliminary data.</text>
</comment>
<keyword evidence="4 7" id="KW-0326">Glycosidase</keyword>
<keyword evidence="8" id="KW-0732">Signal</keyword>
<gene>
    <name evidence="9" type="ORF">BJ958_002377</name>
</gene>
<dbReference type="Proteomes" id="UP000582231">
    <property type="component" value="Unassembled WGS sequence"/>
</dbReference>
<reference evidence="9 10" key="1">
    <citation type="submission" date="2020-07" db="EMBL/GenBank/DDBJ databases">
        <title>Sequencing the genomes of 1000 actinobacteria strains.</title>
        <authorList>
            <person name="Klenk H.-P."/>
        </authorList>
    </citation>
    <scope>NUCLEOTIDE SEQUENCE [LARGE SCALE GENOMIC DNA]</scope>
    <source>
        <strain evidence="9 10">DSM 19082</strain>
    </source>
</reference>
<evidence type="ECO:0000256" key="6">
    <source>
        <dbReference type="PIRSR" id="PIRSR606710-2"/>
    </source>
</evidence>
<evidence type="ECO:0000256" key="8">
    <source>
        <dbReference type="SAM" id="SignalP"/>
    </source>
</evidence>
<dbReference type="AlphaFoldDB" id="A0A852RB60"/>
<feature type="chain" id="PRO_5038679333" evidence="8">
    <location>
        <begin position="24"/>
        <end position="394"/>
    </location>
</feature>
<proteinExistence type="inferred from homology"/>
<keyword evidence="10" id="KW-1185">Reference proteome</keyword>
<sequence length="394" mass="42109">MRARRLAAVVVAATLALSACSAAGDDSPTAGPTSTAAPLIPEASELPTALPSDVLAGEMQDLAKLAERLAQQLPAQRRPEPVRITGSSTRWQPGAAYRGVFADPDIVRHDGRWYAYATNTSHLRLPVLTSRDLSTWTPLATSGGGRVDPIEVGGWVRSSDGGRDLWAPGVDKVGNGWTAAYAAPAGTQGGQRHNCIGLTRAPSPAGPFRPVGEPICYGEAQLGVIDPDVFVDEHGVPWLLWKFSGVVNRRPAGLFIRQLNADGTGFADGSQTRELLTLDRPWEGNTIENPSMVQFRGVTYLFYSGNSWERADYATGYAICAGPEGPCVRQNHGDPLLSTASTGRLGPGGASAFVDHKSLRVVYHAWDQVGRTRQLHVASLWQRDDGTLEVLDPG</sequence>
<dbReference type="PROSITE" id="PS51257">
    <property type="entry name" value="PROKAR_LIPOPROTEIN"/>
    <property type="match status" value="1"/>
</dbReference>
<comment type="similarity">
    <text evidence="2 7">Belongs to the glycosyl hydrolase 43 family.</text>
</comment>
<dbReference type="InterPro" id="IPR050727">
    <property type="entry name" value="GH43_arabinanases"/>
</dbReference>
<dbReference type="PANTHER" id="PTHR43301">
    <property type="entry name" value="ARABINAN ENDO-1,5-ALPHA-L-ARABINOSIDASE"/>
    <property type="match status" value="1"/>
</dbReference>
<dbReference type="GO" id="GO:0004553">
    <property type="term" value="F:hydrolase activity, hydrolyzing O-glycosyl compounds"/>
    <property type="evidence" value="ECO:0007669"/>
    <property type="project" value="InterPro"/>
</dbReference>
<organism evidence="9 10">
    <name type="scientific">Nocardioides kongjuensis</name>
    <dbReference type="NCBI Taxonomy" id="349522"/>
    <lineage>
        <taxon>Bacteria</taxon>
        <taxon>Bacillati</taxon>
        <taxon>Actinomycetota</taxon>
        <taxon>Actinomycetes</taxon>
        <taxon>Propionibacteriales</taxon>
        <taxon>Nocardioidaceae</taxon>
        <taxon>Nocardioides</taxon>
    </lineage>
</organism>
<dbReference type="EMBL" id="JACCBF010000001">
    <property type="protein sequence ID" value="NYD30831.1"/>
    <property type="molecule type" value="Genomic_DNA"/>
</dbReference>
<dbReference type="InterPro" id="IPR023296">
    <property type="entry name" value="Glyco_hydro_beta-prop_sf"/>
</dbReference>
<dbReference type="RefSeq" id="WP_179727029.1">
    <property type="nucleotide sequence ID" value="NZ_BAABEF010000001.1"/>
</dbReference>
<dbReference type="SUPFAM" id="SSF75005">
    <property type="entry name" value="Arabinanase/levansucrase/invertase"/>
    <property type="match status" value="1"/>
</dbReference>
<accession>A0A852RB60</accession>
<evidence type="ECO:0000256" key="5">
    <source>
        <dbReference type="PIRSR" id="PIRSR606710-1"/>
    </source>
</evidence>
<dbReference type="Gene3D" id="2.115.10.20">
    <property type="entry name" value="Glycosyl hydrolase domain, family 43"/>
    <property type="match status" value="1"/>
</dbReference>
<evidence type="ECO:0000256" key="2">
    <source>
        <dbReference type="ARBA" id="ARBA00009865"/>
    </source>
</evidence>
<dbReference type="Pfam" id="PF04616">
    <property type="entry name" value="Glyco_hydro_43"/>
    <property type="match status" value="1"/>
</dbReference>
<dbReference type="InterPro" id="IPR006710">
    <property type="entry name" value="Glyco_hydro_43"/>
</dbReference>
<name>A0A852RB60_9ACTN</name>
<dbReference type="CDD" id="cd08999">
    <property type="entry name" value="GH43_ABN-like"/>
    <property type="match status" value="1"/>
</dbReference>
<feature type="site" description="Important for catalytic activity, responsible for pKa modulation of the active site Glu and correct orientation of both the proton donor and substrate" evidence="6">
    <location>
        <position position="226"/>
    </location>
</feature>
<dbReference type="PANTHER" id="PTHR43301:SF3">
    <property type="entry name" value="ARABINAN ENDO-1,5-ALPHA-L-ARABINOSIDASE A-RELATED"/>
    <property type="match status" value="1"/>
</dbReference>
<evidence type="ECO:0000256" key="3">
    <source>
        <dbReference type="ARBA" id="ARBA00022801"/>
    </source>
</evidence>
<evidence type="ECO:0000256" key="1">
    <source>
        <dbReference type="ARBA" id="ARBA00004834"/>
    </source>
</evidence>